<evidence type="ECO:0000313" key="9">
    <source>
        <dbReference type="EMBL" id="OQE25184.1"/>
    </source>
</evidence>
<comment type="caution">
    <text evidence="9">The sequence shown here is derived from an EMBL/GenBank/DDBJ whole genome shotgun (WGS) entry which is preliminary data.</text>
</comment>
<dbReference type="PROSITE" id="PS50048">
    <property type="entry name" value="ZN2_CY6_FUNGAL_2"/>
    <property type="match status" value="1"/>
</dbReference>
<dbReference type="GO" id="GO:0006351">
    <property type="term" value="P:DNA-templated transcription"/>
    <property type="evidence" value="ECO:0007669"/>
    <property type="project" value="InterPro"/>
</dbReference>
<evidence type="ECO:0000259" key="8">
    <source>
        <dbReference type="PROSITE" id="PS50048"/>
    </source>
</evidence>
<evidence type="ECO:0000256" key="3">
    <source>
        <dbReference type="ARBA" id="ARBA00023015"/>
    </source>
</evidence>
<dbReference type="SMART" id="SM00906">
    <property type="entry name" value="Fungal_trans"/>
    <property type="match status" value="1"/>
</dbReference>
<dbReference type="GO" id="GO:0000981">
    <property type="term" value="F:DNA-binding transcription factor activity, RNA polymerase II-specific"/>
    <property type="evidence" value="ECO:0007669"/>
    <property type="project" value="InterPro"/>
</dbReference>
<evidence type="ECO:0000256" key="4">
    <source>
        <dbReference type="ARBA" id="ARBA00023125"/>
    </source>
</evidence>
<reference evidence="10" key="1">
    <citation type="journal article" date="2017" name="Nat. Microbiol.">
        <title>Global analysis of biosynthetic gene clusters reveals vast potential of secondary metabolite production in Penicillium species.</title>
        <authorList>
            <person name="Nielsen J.C."/>
            <person name="Grijseels S."/>
            <person name="Prigent S."/>
            <person name="Ji B."/>
            <person name="Dainat J."/>
            <person name="Nielsen K.F."/>
            <person name="Frisvad J.C."/>
            <person name="Workman M."/>
            <person name="Nielsen J."/>
        </authorList>
    </citation>
    <scope>NUCLEOTIDE SEQUENCE [LARGE SCALE GENOMIC DNA]</scope>
    <source>
        <strain evidence="10">IBT 24891</strain>
    </source>
</reference>
<keyword evidence="1" id="KW-0479">Metal-binding</keyword>
<dbReference type="SMART" id="SM00066">
    <property type="entry name" value="GAL4"/>
    <property type="match status" value="1"/>
</dbReference>
<feature type="region of interest" description="Disordered" evidence="7">
    <location>
        <begin position="55"/>
        <end position="122"/>
    </location>
</feature>
<dbReference type="SUPFAM" id="SSF57701">
    <property type="entry name" value="Zn2/Cys6 DNA-binding domain"/>
    <property type="match status" value="1"/>
</dbReference>
<dbReference type="InterPro" id="IPR036864">
    <property type="entry name" value="Zn2-C6_fun-type_DNA-bd_sf"/>
</dbReference>
<dbReference type="InterPro" id="IPR001138">
    <property type="entry name" value="Zn2Cys6_DnaBD"/>
</dbReference>
<dbReference type="InterPro" id="IPR007219">
    <property type="entry name" value="XnlR_reg_dom"/>
</dbReference>
<evidence type="ECO:0000313" key="10">
    <source>
        <dbReference type="Proteomes" id="UP000191285"/>
    </source>
</evidence>
<dbReference type="Pfam" id="PF04082">
    <property type="entry name" value="Fungal_trans"/>
    <property type="match status" value="1"/>
</dbReference>
<dbReference type="CDD" id="cd00067">
    <property type="entry name" value="GAL4"/>
    <property type="match status" value="1"/>
</dbReference>
<keyword evidence="4" id="KW-0238">DNA-binding</keyword>
<proteinExistence type="predicted"/>
<dbReference type="InterPro" id="IPR052073">
    <property type="entry name" value="Amide_Lactam_Regulators"/>
</dbReference>
<feature type="compositionally biased region" description="Polar residues" evidence="7">
    <location>
        <begin position="89"/>
        <end position="122"/>
    </location>
</feature>
<dbReference type="EMBL" id="MLKD01000006">
    <property type="protein sequence ID" value="OQE25184.1"/>
    <property type="molecule type" value="Genomic_DNA"/>
</dbReference>
<dbReference type="CDD" id="cd12148">
    <property type="entry name" value="fungal_TF_MHR"/>
    <property type="match status" value="1"/>
</dbReference>
<keyword evidence="6" id="KW-0539">Nucleus</keyword>
<name>A0A1V6TGQ4_9EURO</name>
<dbReference type="GO" id="GO:0003677">
    <property type="term" value="F:DNA binding"/>
    <property type="evidence" value="ECO:0007669"/>
    <property type="project" value="UniProtKB-KW"/>
</dbReference>
<dbReference type="OrthoDB" id="39175at2759"/>
<protein>
    <recommendedName>
        <fullName evidence="8">Zn(2)-C6 fungal-type domain-containing protein</fullName>
    </recommendedName>
</protein>
<sequence length="629" mass="71035">MTEASSPRNRRRPRSRSRVVCQRCHARKVKCDLILHLRDGGVCTNCQKRAETCHKREQYGSSDTQRHRPARAPLESEPSSHESVEAISPSLSPLQTKELSRIPNQKSTTAVPTQSSPATSDNQGYIGEFSVLSTQGPLSCESSGVVGVLSKSIETRIQESTGADQLPSRSMTEALSSLFFKYLYHRMPIIDHQDVVADCPSILLRQSLCLAGSVLRHPKSTKGLVESERFYSKAKILFYSNHEKDPLTILKSVCLLTLWTVTPPAVVTIDCGWSWLGLGIRFAFQIGLHRESTYAQRSSPGCARRIAWFLYAQDKLHTVCFGRPQMIQPQDFDLRLPLVTDFENPEDDQSLLFVLYTRLIRILAKMLPLQPRDSTTTSEEALAILSDLKDWVQNLPSHLQIFSDSGQRLYDRALYEMLTWYFTCVITFFHVNGKFFHSSVTSTITLVASSCIIRLYQEMDYRDDINYLMPINNWSMMVASLPQLSSLCYESNSIATTNDIPHPDPLSLEELDIMLEIMAERTIKFPGAGAVLEKIKRFKTEILSLGSSSNVAFGLHGPSQGSGSWSMDERSYVSIPGIHELFPFPKELSPRMDLLYTMEADEFSNRLFENITDWSIESFFDLDGFNPCA</sequence>
<feature type="domain" description="Zn(2)-C6 fungal-type" evidence="8">
    <location>
        <begin position="20"/>
        <end position="53"/>
    </location>
</feature>
<keyword evidence="2" id="KW-0862">Zinc</keyword>
<dbReference type="PANTHER" id="PTHR47171">
    <property type="entry name" value="FARA-RELATED"/>
    <property type="match status" value="1"/>
</dbReference>
<evidence type="ECO:0000256" key="7">
    <source>
        <dbReference type="SAM" id="MobiDB-lite"/>
    </source>
</evidence>
<dbReference type="Gene3D" id="4.10.240.10">
    <property type="entry name" value="Zn(2)-C6 fungal-type DNA-binding domain"/>
    <property type="match status" value="1"/>
</dbReference>
<dbReference type="AlphaFoldDB" id="A0A1V6TGQ4"/>
<evidence type="ECO:0000256" key="6">
    <source>
        <dbReference type="ARBA" id="ARBA00023242"/>
    </source>
</evidence>
<evidence type="ECO:0000256" key="5">
    <source>
        <dbReference type="ARBA" id="ARBA00023163"/>
    </source>
</evidence>
<evidence type="ECO:0000256" key="2">
    <source>
        <dbReference type="ARBA" id="ARBA00022833"/>
    </source>
</evidence>
<accession>A0A1V6TGQ4</accession>
<keyword evidence="5" id="KW-0804">Transcription</keyword>
<keyword evidence="10" id="KW-1185">Reference proteome</keyword>
<keyword evidence="3" id="KW-0805">Transcription regulation</keyword>
<gene>
    <name evidence="9" type="ORF">PENSTE_c006G09677</name>
</gene>
<dbReference type="GO" id="GO:0008270">
    <property type="term" value="F:zinc ion binding"/>
    <property type="evidence" value="ECO:0007669"/>
    <property type="project" value="InterPro"/>
</dbReference>
<organism evidence="9 10">
    <name type="scientific">Penicillium steckii</name>
    <dbReference type="NCBI Taxonomy" id="303698"/>
    <lineage>
        <taxon>Eukaryota</taxon>
        <taxon>Fungi</taxon>
        <taxon>Dikarya</taxon>
        <taxon>Ascomycota</taxon>
        <taxon>Pezizomycotina</taxon>
        <taxon>Eurotiomycetes</taxon>
        <taxon>Eurotiomycetidae</taxon>
        <taxon>Eurotiales</taxon>
        <taxon>Aspergillaceae</taxon>
        <taxon>Penicillium</taxon>
    </lineage>
</organism>
<evidence type="ECO:0000256" key="1">
    <source>
        <dbReference type="ARBA" id="ARBA00022723"/>
    </source>
</evidence>
<dbReference type="PROSITE" id="PS00463">
    <property type="entry name" value="ZN2_CY6_FUNGAL_1"/>
    <property type="match status" value="1"/>
</dbReference>
<dbReference type="Proteomes" id="UP000191285">
    <property type="component" value="Unassembled WGS sequence"/>
</dbReference>
<dbReference type="PANTHER" id="PTHR47171:SF3">
    <property type="entry name" value="FARA-RELATED"/>
    <property type="match status" value="1"/>
</dbReference>
<dbReference type="Pfam" id="PF00172">
    <property type="entry name" value="Zn_clus"/>
    <property type="match status" value="1"/>
</dbReference>
<dbReference type="STRING" id="303698.A0A1V6TGQ4"/>